<dbReference type="Proteomes" id="UP000196531">
    <property type="component" value="Unassembled WGS sequence"/>
</dbReference>
<proteinExistence type="predicted"/>
<reference evidence="2" key="1">
    <citation type="journal article" date="2017" name="Proc. Natl. Acad. Sci. U.S.A.">
        <title>Simulation of Deepwater Horizon oil plume reveals substrate specialization within a complex community of hydrocarbon-degraders.</title>
        <authorList>
            <person name="Hu P."/>
            <person name="Dubinsky E.A."/>
            <person name="Probst A.J."/>
            <person name="Wang J."/>
            <person name="Sieber C.M.K."/>
            <person name="Tom L.M."/>
            <person name="Gardinali P."/>
            <person name="Banfield J.F."/>
            <person name="Atlas R.M."/>
            <person name="Andersen G.L."/>
        </authorList>
    </citation>
    <scope>NUCLEOTIDE SEQUENCE [LARGE SCALE GENOMIC DNA]</scope>
</reference>
<evidence type="ECO:0000313" key="2">
    <source>
        <dbReference type="Proteomes" id="UP000196531"/>
    </source>
</evidence>
<dbReference type="AlphaFoldDB" id="A0A1Y5FD60"/>
<name>A0A1Y5FD60_9BACT</name>
<comment type="caution">
    <text evidence="1">The sequence shown here is derived from an EMBL/GenBank/DDBJ whole genome shotgun (WGS) entry which is preliminary data.</text>
</comment>
<sequence>MVKRRKKTPISTSQMELFSERRKEVDRNFHLGGKSFYFFDFDDNVATLATQIIIFHKETGEEVLLTSANFALVHREVGISGIFKDYFIDFDDENGSFRNFRDQKIAAFDKIKGKKQKFIEDVEEALSRKDFDWKAPSWSCFYHAAHNQRPISVITARGHEPETIKQGIDLLVKDGHLSRSPNYLSIYPVSNPEVKKKLSGGEENASVADLKRGAIRESVEKAIDKYGYSDHHRFGMSDDDSHNVELITEEMKCLKQDYPEMSFFVIHTFKDSFTKTEVLQHRTRDIITKEESIADQMHLFI</sequence>
<protein>
    <submittedName>
        <fullName evidence="1">Uncharacterized protein</fullName>
    </submittedName>
</protein>
<gene>
    <name evidence="1" type="ORF">A9Q84_09390</name>
</gene>
<evidence type="ECO:0000313" key="1">
    <source>
        <dbReference type="EMBL" id="OUR96552.1"/>
    </source>
</evidence>
<organism evidence="1 2">
    <name type="scientific">Halobacteriovorax marinus</name>
    <dbReference type="NCBI Taxonomy" id="97084"/>
    <lineage>
        <taxon>Bacteria</taxon>
        <taxon>Pseudomonadati</taxon>
        <taxon>Bdellovibrionota</taxon>
        <taxon>Bacteriovoracia</taxon>
        <taxon>Bacteriovoracales</taxon>
        <taxon>Halobacteriovoraceae</taxon>
        <taxon>Halobacteriovorax</taxon>
    </lineage>
</organism>
<dbReference type="EMBL" id="MAAO01000006">
    <property type="protein sequence ID" value="OUR96552.1"/>
    <property type="molecule type" value="Genomic_DNA"/>
</dbReference>
<accession>A0A1Y5FD60</accession>